<dbReference type="Proteomes" id="UP000273143">
    <property type="component" value="Chromosome"/>
</dbReference>
<dbReference type="Gene3D" id="3.40.1190.10">
    <property type="entry name" value="Mur-like, catalytic domain"/>
    <property type="match status" value="1"/>
</dbReference>
<dbReference type="InterPro" id="IPR036615">
    <property type="entry name" value="Mur_ligase_C_dom_sf"/>
</dbReference>
<feature type="domain" description="Mur ligase N-terminal catalytic" evidence="12">
    <location>
        <begin position="28"/>
        <end position="81"/>
    </location>
</feature>
<dbReference type="GO" id="GO:0047480">
    <property type="term" value="F:UDP-N-acetylmuramoyl-tripeptide-D-alanyl-D-alanine ligase activity"/>
    <property type="evidence" value="ECO:0007669"/>
    <property type="project" value="UniProtKB-UniRule"/>
</dbReference>
<dbReference type="GO" id="GO:0005524">
    <property type="term" value="F:ATP binding"/>
    <property type="evidence" value="ECO:0007669"/>
    <property type="project" value="UniProtKB-UniRule"/>
</dbReference>
<dbReference type="InterPro" id="IPR035911">
    <property type="entry name" value="MurE/MurF_N"/>
</dbReference>
<dbReference type="UniPathway" id="UPA00219"/>
<dbReference type="InterPro" id="IPR005863">
    <property type="entry name" value="UDP-N-AcMur_synth"/>
</dbReference>
<evidence type="ECO:0000256" key="9">
    <source>
        <dbReference type="ARBA" id="ARBA00023316"/>
    </source>
</evidence>
<keyword evidence="16" id="KW-1185">Reference proteome</keyword>
<dbReference type="EC" id="6.3.2.10" evidence="10 11"/>
<dbReference type="InterPro" id="IPR013221">
    <property type="entry name" value="Mur_ligase_cen"/>
</dbReference>
<evidence type="ECO:0000256" key="1">
    <source>
        <dbReference type="ARBA" id="ARBA00022490"/>
    </source>
</evidence>
<dbReference type="Gene3D" id="3.90.190.20">
    <property type="entry name" value="Mur ligase, C-terminal domain"/>
    <property type="match status" value="1"/>
</dbReference>
<dbReference type="InterPro" id="IPR051046">
    <property type="entry name" value="MurCDEF_CellWall_CoF430Synth"/>
</dbReference>
<feature type="domain" description="Mur ligase central" evidence="14">
    <location>
        <begin position="109"/>
        <end position="298"/>
    </location>
</feature>
<keyword evidence="9 10" id="KW-0961">Cell wall biogenesis/degradation</keyword>
<dbReference type="Pfam" id="PF08245">
    <property type="entry name" value="Mur_ligase_M"/>
    <property type="match status" value="1"/>
</dbReference>
<keyword evidence="7 10" id="KW-0573">Peptidoglycan synthesis</keyword>
<accession>A0A3Q9JMP7</accession>
<feature type="binding site" evidence="10">
    <location>
        <begin position="111"/>
        <end position="117"/>
    </location>
    <ligand>
        <name>ATP</name>
        <dbReference type="ChEBI" id="CHEBI:30616"/>
    </ligand>
</feature>
<comment type="catalytic activity">
    <reaction evidence="10 11">
        <text>D-alanyl-D-alanine + UDP-N-acetyl-alpha-D-muramoyl-L-alanyl-gamma-D-glutamyl-meso-2,6-diaminopimelate + ATP = UDP-N-acetyl-alpha-D-muramoyl-L-alanyl-gamma-D-glutamyl-meso-2,6-diaminopimeloyl-D-alanyl-D-alanine + ADP + phosphate + H(+)</text>
        <dbReference type="Rhea" id="RHEA:28374"/>
        <dbReference type="ChEBI" id="CHEBI:15378"/>
        <dbReference type="ChEBI" id="CHEBI:30616"/>
        <dbReference type="ChEBI" id="CHEBI:43474"/>
        <dbReference type="ChEBI" id="CHEBI:57822"/>
        <dbReference type="ChEBI" id="CHEBI:61386"/>
        <dbReference type="ChEBI" id="CHEBI:83905"/>
        <dbReference type="ChEBI" id="CHEBI:456216"/>
        <dbReference type="EC" id="6.3.2.10"/>
    </reaction>
</comment>
<evidence type="ECO:0000313" key="15">
    <source>
        <dbReference type="EMBL" id="AZS50979.1"/>
    </source>
</evidence>
<evidence type="ECO:0000256" key="7">
    <source>
        <dbReference type="ARBA" id="ARBA00022984"/>
    </source>
</evidence>
<keyword evidence="3 10" id="KW-0132">Cell division</keyword>
<evidence type="ECO:0000259" key="13">
    <source>
        <dbReference type="Pfam" id="PF02875"/>
    </source>
</evidence>
<proteinExistence type="inferred from homology"/>
<comment type="similarity">
    <text evidence="10">Belongs to the MurCDEF family. MurF subfamily.</text>
</comment>
<reference evidence="16" key="1">
    <citation type="submission" date="2018-06" db="EMBL/GenBank/DDBJ databases">
        <title>Complete genome of Pseudomonas insecticola strain QZS01.</title>
        <authorList>
            <person name="Wang J."/>
            <person name="Su Q."/>
        </authorList>
    </citation>
    <scope>NUCLEOTIDE SEQUENCE [LARGE SCALE GENOMIC DNA]</scope>
    <source>
        <strain evidence="16">QZS01</strain>
    </source>
</reference>
<dbReference type="SUPFAM" id="SSF53623">
    <property type="entry name" value="MurD-like peptide ligases, catalytic domain"/>
    <property type="match status" value="1"/>
</dbReference>
<dbReference type="GO" id="GO:0071555">
    <property type="term" value="P:cell wall organization"/>
    <property type="evidence" value="ECO:0007669"/>
    <property type="project" value="UniProtKB-KW"/>
</dbReference>
<evidence type="ECO:0000256" key="2">
    <source>
        <dbReference type="ARBA" id="ARBA00022598"/>
    </source>
</evidence>
<dbReference type="InterPro" id="IPR004101">
    <property type="entry name" value="Mur_ligase_C"/>
</dbReference>
<dbReference type="GO" id="GO:0051301">
    <property type="term" value="P:cell division"/>
    <property type="evidence" value="ECO:0007669"/>
    <property type="project" value="UniProtKB-KW"/>
</dbReference>
<keyword evidence="6 10" id="KW-0133">Cell shape</keyword>
<evidence type="ECO:0000256" key="10">
    <source>
        <dbReference type="HAMAP-Rule" id="MF_02019"/>
    </source>
</evidence>
<evidence type="ECO:0000256" key="4">
    <source>
        <dbReference type="ARBA" id="ARBA00022741"/>
    </source>
</evidence>
<dbReference type="InterPro" id="IPR000713">
    <property type="entry name" value="Mur_ligase_N"/>
</dbReference>
<name>A0A3Q9JMP7_9GAMM</name>
<dbReference type="SUPFAM" id="SSF53244">
    <property type="entry name" value="MurD-like peptide ligases, peptide-binding domain"/>
    <property type="match status" value="1"/>
</dbReference>
<comment type="subcellular location">
    <subcellularLocation>
        <location evidence="10 11">Cytoplasm</location>
    </subcellularLocation>
</comment>
<dbReference type="NCBIfam" id="TIGR01143">
    <property type="entry name" value="murF"/>
    <property type="match status" value="1"/>
</dbReference>
<evidence type="ECO:0000259" key="12">
    <source>
        <dbReference type="Pfam" id="PF01225"/>
    </source>
</evidence>
<evidence type="ECO:0000256" key="11">
    <source>
        <dbReference type="RuleBase" id="RU004136"/>
    </source>
</evidence>
<organism evidence="15 16">
    <name type="scientific">Entomomonas moraniae</name>
    <dbReference type="NCBI Taxonomy" id="2213226"/>
    <lineage>
        <taxon>Bacteria</taxon>
        <taxon>Pseudomonadati</taxon>
        <taxon>Pseudomonadota</taxon>
        <taxon>Gammaproteobacteria</taxon>
        <taxon>Pseudomonadales</taxon>
        <taxon>Pseudomonadaceae</taxon>
        <taxon>Entomomonas</taxon>
    </lineage>
</organism>
<keyword evidence="1 10" id="KW-0963">Cytoplasm</keyword>
<dbReference type="GO" id="GO:0008766">
    <property type="term" value="F:UDP-N-acetylmuramoylalanyl-D-glutamyl-2,6-diaminopimelate-D-alanyl-D-alanine ligase activity"/>
    <property type="evidence" value="ECO:0007669"/>
    <property type="project" value="RHEA"/>
</dbReference>
<dbReference type="RefSeq" id="WP_127163701.1">
    <property type="nucleotide sequence ID" value="NZ_CP029822.1"/>
</dbReference>
<dbReference type="GO" id="GO:0005737">
    <property type="term" value="C:cytoplasm"/>
    <property type="evidence" value="ECO:0007669"/>
    <property type="project" value="UniProtKB-SubCell"/>
</dbReference>
<comment type="function">
    <text evidence="10 11">Involved in cell wall formation. Catalyzes the final step in the synthesis of UDP-N-acetylmuramoyl-pentapeptide, the precursor of murein.</text>
</comment>
<evidence type="ECO:0000256" key="8">
    <source>
        <dbReference type="ARBA" id="ARBA00023306"/>
    </source>
</evidence>
<keyword evidence="8 10" id="KW-0131">Cell cycle</keyword>
<dbReference type="Pfam" id="PF02875">
    <property type="entry name" value="Mur_ligase_C"/>
    <property type="match status" value="1"/>
</dbReference>
<dbReference type="PANTHER" id="PTHR43024:SF1">
    <property type="entry name" value="UDP-N-ACETYLMURAMOYL-TRIPEPTIDE--D-ALANYL-D-ALANINE LIGASE"/>
    <property type="match status" value="1"/>
</dbReference>
<dbReference type="HAMAP" id="MF_02019">
    <property type="entry name" value="MurF"/>
    <property type="match status" value="1"/>
</dbReference>
<dbReference type="EMBL" id="CP029822">
    <property type="protein sequence ID" value="AZS50979.1"/>
    <property type="molecule type" value="Genomic_DNA"/>
</dbReference>
<dbReference type="GO" id="GO:0008360">
    <property type="term" value="P:regulation of cell shape"/>
    <property type="evidence" value="ECO:0007669"/>
    <property type="project" value="UniProtKB-KW"/>
</dbReference>
<evidence type="ECO:0000259" key="14">
    <source>
        <dbReference type="Pfam" id="PF08245"/>
    </source>
</evidence>
<dbReference type="GO" id="GO:0009252">
    <property type="term" value="P:peptidoglycan biosynthetic process"/>
    <property type="evidence" value="ECO:0007669"/>
    <property type="project" value="UniProtKB-UniRule"/>
</dbReference>
<keyword evidence="5 10" id="KW-0067">ATP-binding</keyword>
<comment type="pathway">
    <text evidence="10 11">Cell wall biogenesis; peptidoglycan biosynthesis.</text>
</comment>
<evidence type="ECO:0000256" key="6">
    <source>
        <dbReference type="ARBA" id="ARBA00022960"/>
    </source>
</evidence>
<sequence>MIKPMSLVALAEHLDATLVGDNVEVEFDAVSIDTRTLNKGELFVAISGENFDGHDYIFAAQEKGAIAALVELASPQVSIPQLVVGNTRLVLGQLGALNRQAFKGKVVAITGSSGKTTTKEFIANILSNQGKVYATQGNLNNELGVPLTLLKINADHEFAVIEMGASAVGEIDYSVNLVKPDVSVLTNASNAHVGKFGGLDNIIQAKGEIIDGLSEQGIAVLNLDDSSFDLWKKRAGARSVLSFSQENSQADFYSSAFERNRNGCQSFTLHTPIGATNIKLNLLGRHNISNASAAAAACYALGCTLENIANGLSALLSVKGRTNTFLALGGARVIDDSYNASPASVKAAINVLSEFSGSKILVLGDMGELGEWAEEVHAEIGQYAKGKIDFLYAIGPLTKFTVQSFGRKAYHFENKEELAKALAGHDDVNNVILLKGSRSMSMETLIGSLCGSEEGIH</sequence>
<dbReference type="KEGG" id="emo:DM558_09385"/>
<dbReference type="AlphaFoldDB" id="A0A3Q9JMP7"/>
<evidence type="ECO:0000313" key="16">
    <source>
        <dbReference type="Proteomes" id="UP000273143"/>
    </source>
</evidence>
<gene>
    <name evidence="10" type="primary">murF</name>
    <name evidence="15" type="ORF">DM558_09385</name>
</gene>
<protein>
    <recommendedName>
        <fullName evidence="10 11">UDP-N-acetylmuramoyl-tripeptide--D-alanyl-D-alanine ligase</fullName>
        <ecNumber evidence="10 11">6.3.2.10</ecNumber>
    </recommendedName>
    <alternativeName>
        <fullName evidence="10">D-alanyl-D-alanine-adding enzyme</fullName>
    </alternativeName>
</protein>
<evidence type="ECO:0000256" key="5">
    <source>
        <dbReference type="ARBA" id="ARBA00022840"/>
    </source>
</evidence>
<dbReference type="InterPro" id="IPR036565">
    <property type="entry name" value="Mur-like_cat_sf"/>
</dbReference>
<evidence type="ECO:0000256" key="3">
    <source>
        <dbReference type="ARBA" id="ARBA00022618"/>
    </source>
</evidence>
<dbReference type="Pfam" id="PF01225">
    <property type="entry name" value="Mur_ligase"/>
    <property type="match status" value="1"/>
</dbReference>
<dbReference type="PANTHER" id="PTHR43024">
    <property type="entry name" value="UDP-N-ACETYLMURAMOYL-TRIPEPTIDE--D-ALANYL-D-ALANINE LIGASE"/>
    <property type="match status" value="1"/>
</dbReference>
<keyword evidence="4 10" id="KW-0547">Nucleotide-binding</keyword>
<keyword evidence="2 10" id="KW-0436">Ligase</keyword>
<dbReference type="Gene3D" id="3.40.1390.10">
    <property type="entry name" value="MurE/MurF, N-terminal domain"/>
    <property type="match status" value="1"/>
</dbReference>
<dbReference type="SUPFAM" id="SSF63418">
    <property type="entry name" value="MurE/MurF N-terminal domain"/>
    <property type="match status" value="1"/>
</dbReference>
<feature type="domain" description="Mur ligase C-terminal" evidence="13">
    <location>
        <begin position="321"/>
        <end position="438"/>
    </location>
</feature>